<accession>A0A0L1KGC0</accession>
<keyword evidence="4" id="KW-0413">Isomerase</keyword>
<keyword evidence="7" id="KW-0347">Helicase</keyword>
<feature type="domain" description="Helicase ATP-binding" evidence="5">
    <location>
        <begin position="166"/>
        <end position="354"/>
    </location>
</feature>
<evidence type="ECO:0000259" key="6">
    <source>
        <dbReference type="PROSITE" id="PS51194"/>
    </source>
</evidence>
<evidence type="ECO:0000313" key="8">
    <source>
        <dbReference type="Proteomes" id="UP000037446"/>
    </source>
</evidence>
<dbReference type="PROSITE" id="PS51194">
    <property type="entry name" value="HELICASE_CTER"/>
    <property type="match status" value="1"/>
</dbReference>
<proteinExistence type="predicted"/>
<keyword evidence="3" id="KW-0238">DNA-binding</keyword>
<dbReference type="PANTHER" id="PTHR13710">
    <property type="entry name" value="DNA HELICASE RECQ FAMILY MEMBER"/>
    <property type="match status" value="1"/>
</dbReference>
<dbReference type="GO" id="GO:0000724">
    <property type="term" value="P:double-strand break repair via homologous recombination"/>
    <property type="evidence" value="ECO:0007669"/>
    <property type="project" value="TreeGrafter"/>
</dbReference>
<name>A0A0L1KGC0_9SPHN</name>
<dbReference type="Proteomes" id="UP000037446">
    <property type="component" value="Unassembled WGS sequence"/>
</dbReference>
<keyword evidence="7" id="KW-0378">Hydrolase</keyword>
<evidence type="ECO:0000256" key="1">
    <source>
        <dbReference type="ARBA" id="ARBA00022741"/>
    </source>
</evidence>
<sequence>MSHLSGAAAFEALARLLAESSTIKVDWTAAEPAFERLRAALVASPQQASVRDLQVLLRQALWYEKARRGDNSSHPEAIINHPAFAGANWVATGLRALAAAKGWRVHVEAWLPTWLGGPTESVEWFAAAEFPCRFGEGSGVAGDPFLAAVNRQSYRSTGQRAAARAALTTPPGSTLAVGLATGEGKSLLFQLAQVVGFSGDAPRGGVPGTTLVIVPTVALALDHEASSLDLTEHRAPLAYRSGAESNVLLTDRIREGSQGLCFASPEAACGPLRGALLVAAKMGYLRALIIDEAHLVDQWGTSFRTEFQELSGLRRELIAAAPQDAGPRTLLLSATLTESSLATLETLFGDGGPIRSLAAVNLRPEPDYWIATPCTANEREQRVLEALAHVPRPAILYVTEVKHAKAWQRIVREAGYRRVRMLHGGTSASEREQILKLWRDGALDLVIGTSAFGLGIDYQHARTILHACVPETLDRFYQEVGRAGRDGRASLSLALPAFEDFGPAERLGEQKVISVDRGMVRWTSMFESAVPVGEGLVAVNVDARPSVAEDDIDMRGARNTDWNVRTLTLLARAGMVELVGRPPTASEKGPTRLAIRILDDGHQRPDWWAERVAPVREGIAKASRRNFDLMRRFLRADECPARVFEALYGAENVLSSCSRCRLCRADPTYRGNASAPREPISPWPGRLLQPTLDELIGSGGRLLVADDPNMRDERWHRRFSELLQALTNQGMCKLALIGETGIDEQRAFSRVDHRAFFVGRSATLVGTSLPPGPELVLVGRGVRLNKANLRRRETGNERIFMLPPNLAAPDKPDLALTEIFDGSQLSFDQFYGRLTA</sequence>
<comment type="caution">
    <text evidence="7">The sequence shown here is derived from an EMBL/GenBank/DDBJ whole genome shotgun (WGS) entry which is preliminary data.</text>
</comment>
<dbReference type="SMART" id="SM00490">
    <property type="entry name" value="HELICc"/>
    <property type="match status" value="1"/>
</dbReference>
<dbReference type="SUPFAM" id="SSF52540">
    <property type="entry name" value="P-loop containing nucleoside triphosphate hydrolases"/>
    <property type="match status" value="1"/>
</dbReference>
<dbReference type="GO" id="GO:0043138">
    <property type="term" value="F:3'-5' DNA helicase activity"/>
    <property type="evidence" value="ECO:0007669"/>
    <property type="project" value="TreeGrafter"/>
</dbReference>
<evidence type="ECO:0000256" key="3">
    <source>
        <dbReference type="ARBA" id="ARBA00023125"/>
    </source>
</evidence>
<organism evidence="7 8">
    <name type="scientific">Qipengyuania citrea LAMA 915</name>
    <dbReference type="NCBI Taxonomy" id="1306953"/>
    <lineage>
        <taxon>Bacteria</taxon>
        <taxon>Pseudomonadati</taxon>
        <taxon>Pseudomonadota</taxon>
        <taxon>Alphaproteobacteria</taxon>
        <taxon>Sphingomonadales</taxon>
        <taxon>Erythrobacteraceae</taxon>
        <taxon>Qipengyuania</taxon>
    </lineage>
</organism>
<dbReference type="EMBL" id="JYNE01000018">
    <property type="protein sequence ID" value="KNH02926.1"/>
    <property type="molecule type" value="Genomic_DNA"/>
</dbReference>
<evidence type="ECO:0000313" key="7">
    <source>
        <dbReference type="EMBL" id="KNH02926.1"/>
    </source>
</evidence>
<dbReference type="Pfam" id="PF00271">
    <property type="entry name" value="Helicase_C"/>
    <property type="match status" value="1"/>
</dbReference>
<dbReference type="NCBIfam" id="NF041063">
    <property type="entry name" value="DpdF"/>
    <property type="match status" value="1"/>
</dbReference>
<keyword evidence="1" id="KW-0547">Nucleotide-binding</keyword>
<dbReference type="PROSITE" id="PS51192">
    <property type="entry name" value="HELICASE_ATP_BIND_1"/>
    <property type="match status" value="1"/>
</dbReference>
<dbReference type="InterPro" id="IPR027417">
    <property type="entry name" value="P-loop_NTPase"/>
</dbReference>
<dbReference type="InterPro" id="IPR014001">
    <property type="entry name" value="Helicase_ATP-bd"/>
</dbReference>
<reference evidence="7" key="1">
    <citation type="submission" date="2015-02" db="EMBL/GenBank/DDBJ databases">
        <authorList>
            <person name="Chooi Y.-H."/>
        </authorList>
    </citation>
    <scope>NUCLEOTIDE SEQUENCE [LARGE SCALE GENOMIC DNA]</scope>
    <source>
        <strain evidence="7">LAMA 915</strain>
    </source>
</reference>
<keyword evidence="2" id="KW-0067">ATP-binding</keyword>
<dbReference type="InterPro" id="IPR011545">
    <property type="entry name" value="DEAD/DEAH_box_helicase_dom"/>
</dbReference>
<dbReference type="RefSeq" id="WP_083437266.1">
    <property type="nucleotide sequence ID" value="NZ_JYNE01000018.1"/>
</dbReference>
<dbReference type="AlphaFoldDB" id="A0A0L1KGC0"/>
<dbReference type="Gene3D" id="3.40.50.300">
    <property type="entry name" value="P-loop containing nucleotide triphosphate hydrolases"/>
    <property type="match status" value="2"/>
</dbReference>
<dbReference type="GO" id="GO:0005737">
    <property type="term" value="C:cytoplasm"/>
    <property type="evidence" value="ECO:0007669"/>
    <property type="project" value="TreeGrafter"/>
</dbReference>
<evidence type="ECO:0000256" key="2">
    <source>
        <dbReference type="ARBA" id="ARBA00022840"/>
    </source>
</evidence>
<dbReference type="Pfam" id="PF00270">
    <property type="entry name" value="DEAD"/>
    <property type="match status" value="1"/>
</dbReference>
<dbReference type="GO" id="GO:0003677">
    <property type="term" value="F:DNA binding"/>
    <property type="evidence" value="ECO:0007669"/>
    <property type="project" value="UniProtKB-KW"/>
</dbReference>
<dbReference type="GO" id="GO:0005694">
    <property type="term" value="C:chromosome"/>
    <property type="evidence" value="ECO:0007669"/>
    <property type="project" value="TreeGrafter"/>
</dbReference>
<evidence type="ECO:0000259" key="5">
    <source>
        <dbReference type="PROSITE" id="PS51192"/>
    </source>
</evidence>
<gene>
    <name evidence="7" type="ORF">J121_890</name>
</gene>
<protein>
    <submittedName>
        <fullName evidence="7">ATP-dependent DNA helicase RecQ</fullName>
    </submittedName>
</protein>
<dbReference type="STRING" id="1306953.J121_890"/>
<dbReference type="PATRIC" id="fig|1306953.7.peg.904"/>
<dbReference type="SMART" id="SM00487">
    <property type="entry name" value="DEXDc"/>
    <property type="match status" value="1"/>
</dbReference>
<dbReference type="InterPro" id="IPR001650">
    <property type="entry name" value="Helicase_C-like"/>
</dbReference>
<dbReference type="GO" id="GO:0009378">
    <property type="term" value="F:four-way junction helicase activity"/>
    <property type="evidence" value="ECO:0007669"/>
    <property type="project" value="TreeGrafter"/>
</dbReference>
<evidence type="ECO:0000256" key="4">
    <source>
        <dbReference type="ARBA" id="ARBA00023235"/>
    </source>
</evidence>
<dbReference type="GO" id="GO:0005524">
    <property type="term" value="F:ATP binding"/>
    <property type="evidence" value="ECO:0007669"/>
    <property type="project" value="UniProtKB-KW"/>
</dbReference>
<feature type="domain" description="Helicase C-terminal" evidence="6">
    <location>
        <begin position="379"/>
        <end position="527"/>
    </location>
</feature>
<dbReference type="PANTHER" id="PTHR13710:SF153">
    <property type="entry name" value="RECQ-LIKE DNA HELICASE BLM"/>
    <property type="match status" value="1"/>
</dbReference>